<feature type="region of interest" description="Disordered" evidence="1">
    <location>
        <begin position="71"/>
        <end position="115"/>
    </location>
</feature>
<feature type="compositionally biased region" description="Polar residues" evidence="1">
    <location>
        <begin position="154"/>
        <end position="165"/>
    </location>
</feature>
<feature type="compositionally biased region" description="Low complexity" evidence="1">
    <location>
        <begin position="101"/>
        <end position="115"/>
    </location>
</feature>
<feature type="region of interest" description="Disordered" evidence="1">
    <location>
        <begin position="188"/>
        <end position="227"/>
    </location>
</feature>
<evidence type="ECO:0000256" key="1">
    <source>
        <dbReference type="SAM" id="MobiDB-lite"/>
    </source>
</evidence>
<evidence type="ECO:0000313" key="3">
    <source>
        <dbReference type="Proteomes" id="UP000604825"/>
    </source>
</evidence>
<organism evidence="2 3">
    <name type="scientific">Miscanthus lutarioriparius</name>
    <dbReference type="NCBI Taxonomy" id="422564"/>
    <lineage>
        <taxon>Eukaryota</taxon>
        <taxon>Viridiplantae</taxon>
        <taxon>Streptophyta</taxon>
        <taxon>Embryophyta</taxon>
        <taxon>Tracheophyta</taxon>
        <taxon>Spermatophyta</taxon>
        <taxon>Magnoliopsida</taxon>
        <taxon>Liliopsida</taxon>
        <taxon>Poales</taxon>
        <taxon>Poaceae</taxon>
        <taxon>PACMAD clade</taxon>
        <taxon>Panicoideae</taxon>
        <taxon>Andropogonodae</taxon>
        <taxon>Andropogoneae</taxon>
        <taxon>Saccharinae</taxon>
        <taxon>Miscanthus</taxon>
    </lineage>
</organism>
<feature type="compositionally biased region" description="Low complexity" evidence="1">
    <location>
        <begin position="135"/>
        <end position="150"/>
    </location>
</feature>
<dbReference type="Proteomes" id="UP000604825">
    <property type="component" value="Unassembled WGS sequence"/>
</dbReference>
<dbReference type="EMBL" id="CAJGYO010000014">
    <property type="protein sequence ID" value="CAD6268906.1"/>
    <property type="molecule type" value="Genomic_DNA"/>
</dbReference>
<feature type="region of interest" description="Disordered" evidence="1">
    <location>
        <begin position="1"/>
        <end position="45"/>
    </location>
</feature>
<name>A0A811RF23_9POAL</name>
<gene>
    <name evidence="2" type="ORF">NCGR_LOCUS52211</name>
</gene>
<comment type="caution">
    <text evidence="2">The sequence shown here is derived from an EMBL/GenBank/DDBJ whole genome shotgun (WGS) entry which is preliminary data.</text>
</comment>
<feature type="region of interest" description="Disordered" evidence="1">
    <location>
        <begin position="288"/>
        <end position="334"/>
    </location>
</feature>
<reference evidence="2" key="1">
    <citation type="submission" date="2020-10" db="EMBL/GenBank/DDBJ databases">
        <authorList>
            <person name="Han B."/>
            <person name="Lu T."/>
            <person name="Zhao Q."/>
            <person name="Huang X."/>
            <person name="Zhao Y."/>
        </authorList>
    </citation>
    <scope>NUCLEOTIDE SEQUENCE</scope>
</reference>
<feature type="compositionally biased region" description="Pro residues" evidence="1">
    <location>
        <begin position="10"/>
        <end position="38"/>
    </location>
</feature>
<protein>
    <submittedName>
        <fullName evidence="2">Uncharacterized protein</fullName>
    </submittedName>
</protein>
<dbReference type="AlphaFoldDB" id="A0A811RF23"/>
<feature type="compositionally biased region" description="Basic residues" evidence="1">
    <location>
        <begin position="197"/>
        <end position="206"/>
    </location>
</feature>
<feature type="region of interest" description="Disordered" evidence="1">
    <location>
        <begin position="130"/>
        <end position="170"/>
    </location>
</feature>
<keyword evidence="3" id="KW-1185">Reference proteome</keyword>
<accession>A0A811RF23</accession>
<sequence length="388" mass="40541">MESPGEREPQPTPPPASLRPPPSTPPPPSIPATDPPSLTPAASSEQVLEALLGAGDEELLDWGDESPVHIYSQACAGEDAEHPRSGPSSPAPAKLVPIEVPGGSAPAAGGSGGSATAAAMDISICSPPDLRKQGATRAEGAALATAEGSGKAMASSSTTPATQPGANLYCSPDSRWEMGAPAGVIAGQEEPISPKWQHAKAGRRSRAPPVPHPDTAASKPAPRGSPSAAFAAFKKRFAGRCFRCLASDHQVAHCRDPGAEDTEGCTETEDNGDCASFCRKMFRKVPEPLLPRPASPQVVKKQAGQSSTRRRRRTLAPTRSSLRQAARPSPVPVAQRAQLKLMRELDLTSQRRRSRHYVRTAAKMDNKELCKALAAIAAESGGDEIVVP</sequence>
<evidence type="ECO:0000313" key="2">
    <source>
        <dbReference type="EMBL" id="CAD6268906.1"/>
    </source>
</evidence>
<proteinExistence type="predicted"/>